<dbReference type="AlphaFoldDB" id="A0A0H5RH18"/>
<evidence type="ECO:0000313" key="2">
    <source>
        <dbReference type="EMBL" id="CRZ07984.1"/>
    </source>
</evidence>
<name>A0A0H5RH18_9EUKA</name>
<evidence type="ECO:0000256" key="1">
    <source>
        <dbReference type="SAM" id="MobiDB-lite"/>
    </source>
</evidence>
<organism evidence="2">
    <name type="scientific">Spongospora subterranea</name>
    <dbReference type="NCBI Taxonomy" id="70186"/>
    <lineage>
        <taxon>Eukaryota</taxon>
        <taxon>Sar</taxon>
        <taxon>Rhizaria</taxon>
        <taxon>Endomyxa</taxon>
        <taxon>Phytomyxea</taxon>
        <taxon>Plasmodiophorida</taxon>
        <taxon>Plasmodiophoridae</taxon>
        <taxon>Spongospora</taxon>
    </lineage>
</organism>
<feature type="non-terminal residue" evidence="2">
    <location>
        <position position="113"/>
    </location>
</feature>
<dbReference type="EMBL" id="HACM01007542">
    <property type="protein sequence ID" value="CRZ07984.1"/>
    <property type="molecule type" value="Transcribed_RNA"/>
</dbReference>
<protein>
    <submittedName>
        <fullName evidence="2">Uncharacterized protein</fullName>
    </submittedName>
</protein>
<accession>A0A0H5RH18</accession>
<sequence>MSKKHKHKHLLKLAKEASMDNTGTATWKMLKTLIPQTNKKHRTFATHTNNAVEEANLIAENFSAIYNPPDLELSNNELKKSNVDLKRRRACSPPPPITKRELDRAATKAKSRA</sequence>
<reference evidence="2" key="1">
    <citation type="submission" date="2015-04" db="EMBL/GenBank/DDBJ databases">
        <title>The genome sequence of the plant pathogenic Rhizarian Plasmodiophora brassicae reveals insights in its biotrophic life cycle and the origin of chitin synthesis.</title>
        <authorList>
            <person name="Schwelm A."/>
            <person name="Fogelqvist J."/>
            <person name="Knaust A."/>
            <person name="Julke S."/>
            <person name="Lilja T."/>
            <person name="Dhandapani V."/>
            <person name="Bonilla-Rosso G."/>
            <person name="Karlsson M."/>
            <person name="Shevchenko A."/>
            <person name="Choi S.R."/>
            <person name="Kim H.G."/>
            <person name="Park J.Y."/>
            <person name="Lim Y.P."/>
            <person name="Ludwig-Muller J."/>
            <person name="Dixelius C."/>
        </authorList>
    </citation>
    <scope>NUCLEOTIDE SEQUENCE</scope>
    <source>
        <tissue evidence="2">Potato root galls</tissue>
    </source>
</reference>
<proteinExistence type="predicted"/>
<feature type="region of interest" description="Disordered" evidence="1">
    <location>
        <begin position="86"/>
        <end position="113"/>
    </location>
</feature>